<evidence type="ECO:0000256" key="3">
    <source>
        <dbReference type="ARBA" id="ARBA00022475"/>
    </source>
</evidence>
<name>A0A432Y9J1_9GAMM</name>
<keyword evidence="9" id="KW-1185">Reference proteome</keyword>
<evidence type="ECO:0000256" key="6">
    <source>
        <dbReference type="ARBA" id="ARBA00023136"/>
    </source>
</evidence>
<evidence type="ECO:0000256" key="1">
    <source>
        <dbReference type="ARBA" id="ARBA00004651"/>
    </source>
</evidence>
<reference evidence="9" key="1">
    <citation type="journal article" date="2018" name="Front. Microbiol.">
        <title>Genome-Based Analysis Reveals the Taxonomy and Diversity of the Family Idiomarinaceae.</title>
        <authorList>
            <person name="Liu Y."/>
            <person name="Lai Q."/>
            <person name="Shao Z."/>
        </authorList>
    </citation>
    <scope>NUCLEOTIDE SEQUENCE [LARGE SCALE GENOMIC DNA]</scope>
    <source>
        <strain evidence="9">F23</strain>
    </source>
</reference>
<comment type="caution">
    <text evidence="8">The sequence shown here is derived from an EMBL/GenBank/DDBJ whole genome shotgun (WGS) entry which is preliminary data.</text>
</comment>
<accession>A0A432Y9J1</accession>
<keyword evidence="6 7" id="KW-0472">Membrane</keyword>
<dbReference type="Pfam" id="PF01891">
    <property type="entry name" value="CbiM"/>
    <property type="match status" value="1"/>
</dbReference>
<dbReference type="Gene3D" id="1.10.1760.20">
    <property type="match status" value="1"/>
</dbReference>
<evidence type="ECO:0000313" key="8">
    <source>
        <dbReference type="EMBL" id="RUO57526.1"/>
    </source>
</evidence>
<feature type="transmembrane region" description="Helical" evidence="7">
    <location>
        <begin position="169"/>
        <end position="194"/>
    </location>
</feature>
<proteinExistence type="predicted"/>
<dbReference type="GO" id="GO:0000041">
    <property type="term" value="P:transition metal ion transport"/>
    <property type="evidence" value="ECO:0007669"/>
    <property type="project" value="InterPro"/>
</dbReference>
<keyword evidence="2" id="KW-0813">Transport</keyword>
<evidence type="ECO:0000256" key="4">
    <source>
        <dbReference type="ARBA" id="ARBA00022692"/>
    </source>
</evidence>
<feature type="transmembrane region" description="Helical" evidence="7">
    <location>
        <begin position="28"/>
        <end position="48"/>
    </location>
</feature>
<dbReference type="OrthoDB" id="5297929at2"/>
<evidence type="ECO:0008006" key="10">
    <source>
        <dbReference type="Google" id="ProtNLM"/>
    </source>
</evidence>
<dbReference type="GO" id="GO:0005886">
    <property type="term" value="C:plasma membrane"/>
    <property type="evidence" value="ECO:0007669"/>
    <property type="project" value="UniProtKB-SubCell"/>
</dbReference>
<dbReference type="AlphaFoldDB" id="A0A432Y9J1"/>
<comment type="subcellular location">
    <subcellularLocation>
        <location evidence="1">Cell membrane</location>
        <topology evidence="1">Multi-pass membrane protein</topology>
    </subcellularLocation>
</comment>
<keyword evidence="4 7" id="KW-0812">Transmembrane</keyword>
<keyword evidence="3" id="KW-1003">Cell membrane</keyword>
<gene>
    <name evidence="8" type="ORF">CWE25_03415</name>
</gene>
<evidence type="ECO:0000256" key="5">
    <source>
        <dbReference type="ARBA" id="ARBA00022989"/>
    </source>
</evidence>
<keyword evidence="5 7" id="KW-1133">Transmembrane helix</keyword>
<feature type="transmembrane region" description="Helical" evidence="7">
    <location>
        <begin position="101"/>
        <end position="121"/>
    </location>
</feature>
<dbReference type="InterPro" id="IPR002751">
    <property type="entry name" value="CbiM/NikMN"/>
</dbReference>
<evidence type="ECO:0000313" key="9">
    <source>
        <dbReference type="Proteomes" id="UP000287330"/>
    </source>
</evidence>
<feature type="transmembrane region" description="Helical" evidence="7">
    <location>
        <begin position="128"/>
        <end position="149"/>
    </location>
</feature>
<dbReference type="Proteomes" id="UP000287330">
    <property type="component" value="Unassembled WGS sequence"/>
</dbReference>
<evidence type="ECO:0000256" key="7">
    <source>
        <dbReference type="SAM" id="Phobius"/>
    </source>
</evidence>
<evidence type="ECO:0000256" key="2">
    <source>
        <dbReference type="ARBA" id="ARBA00022448"/>
    </source>
</evidence>
<protein>
    <recommendedName>
        <fullName evidence="10">Energy-coupling factor ABC transporter permease</fullName>
    </recommendedName>
</protein>
<feature type="transmembrane region" description="Helical" evidence="7">
    <location>
        <begin position="60"/>
        <end position="89"/>
    </location>
</feature>
<organism evidence="8 9">
    <name type="scientific">Idiomarina fontislapidosi</name>
    <dbReference type="NCBI Taxonomy" id="263723"/>
    <lineage>
        <taxon>Bacteria</taxon>
        <taxon>Pseudomonadati</taxon>
        <taxon>Pseudomonadota</taxon>
        <taxon>Gammaproteobacteria</taxon>
        <taxon>Alteromonadales</taxon>
        <taxon>Idiomarinaceae</taxon>
        <taxon>Idiomarina</taxon>
    </lineage>
</organism>
<dbReference type="EMBL" id="PIPV01000002">
    <property type="protein sequence ID" value="RUO57526.1"/>
    <property type="molecule type" value="Genomic_DNA"/>
</dbReference>
<dbReference type="RefSeq" id="WP_110573363.1">
    <property type="nucleotide sequence ID" value="NZ_PIPV01000002.1"/>
</dbReference>
<sequence>MALFLNILALCILITTWVNDNWRMLRDSSLLQHLLFGSAAIITFIWVFSAKLEQGLDIHFLLITTLTLMLGFRYALLAGVLIVAINSLFNAYSPTAMGALYLSHIVLPAAVTYVAYAVLYHRLPRHPFIYIFLNAFVAAAFAIAAAHLAHAGWALATDTLSAKQIWENYLVITPLVMFPEALLNGMAVTLMVVYRPNWLITFNDKEYIDPN</sequence>